<dbReference type="Pfam" id="PF00169">
    <property type="entry name" value="PH"/>
    <property type="match status" value="1"/>
</dbReference>
<keyword evidence="1" id="KW-0343">GTPase activation</keyword>
<dbReference type="PANTHER" id="PTHR10194">
    <property type="entry name" value="RAS GTPASE-ACTIVATING PROTEINS"/>
    <property type="match status" value="1"/>
</dbReference>
<dbReference type="PROSITE" id="PS50003">
    <property type="entry name" value="PH_DOMAIN"/>
    <property type="match status" value="1"/>
</dbReference>
<dbReference type="PROSITE" id="PS51113">
    <property type="entry name" value="ZF_BTK"/>
    <property type="match status" value="1"/>
</dbReference>
<evidence type="ECO:0000256" key="1">
    <source>
        <dbReference type="ARBA" id="ARBA00022468"/>
    </source>
</evidence>
<evidence type="ECO:0000259" key="8">
    <source>
        <dbReference type="PROSITE" id="PS50018"/>
    </source>
</evidence>
<dbReference type="CDD" id="cd05128">
    <property type="entry name" value="RasGAP_GAP1_like"/>
    <property type="match status" value="1"/>
</dbReference>
<evidence type="ECO:0008006" key="11">
    <source>
        <dbReference type="Google" id="ProtNLM"/>
    </source>
</evidence>
<dbReference type="Proteomes" id="UP000678393">
    <property type="component" value="Unassembled WGS sequence"/>
</dbReference>
<name>A0A8S3YTF3_9EUPU</name>
<dbReference type="OrthoDB" id="1562946at2759"/>
<evidence type="ECO:0000259" key="6">
    <source>
        <dbReference type="PROSITE" id="PS50003"/>
    </source>
</evidence>
<dbReference type="InterPro" id="IPR001562">
    <property type="entry name" value="Znf_Btk_motif"/>
</dbReference>
<evidence type="ECO:0000313" key="10">
    <source>
        <dbReference type="Proteomes" id="UP000678393"/>
    </source>
</evidence>
<dbReference type="Pfam" id="PF00779">
    <property type="entry name" value="BTK"/>
    <property type="match status" value="1"/>
</dbReference>
<accession>A0A8S3YTF3</accession>
<dbReference type="InterPro" id="IPR011993">
    <property type="entry name" value="PH-like_dom_sf"/>
</dbReference>
<dbReference type="SUPFAM" id="SSF48350">
    <property type="entry name" value="GTPase activation domain, GAP"/>
    <property type="match status" value="1"/>
</dbReference>
<dbReference type="PROSITE" id="PS50004">
    <property type="entry name" value="C2"/>
    <property type="match status" value="2"/>
</dbReference>
<dbReference type="SUPFAM" id="SSF49562">
    <property type="entry name" value="C2 domain (Calcium/lipid-binding domain, CaLB)"/>
    <property type="match status" value="2"/>
</dbReference>
<dbReference type="Pfam" id="PF00616">
    <property type="entry name" value="RasGAP"/>
    <property type="match status" value="2"/>
</dbReference>
<keyword evidence="3 5" id="KW-0863">Zinc-finger</keyword>
<dbReference type="PANTHER" id="PTHR10194:SF148">
    <property type="entry name" value="GTPASE-ACTIVATING PROTEIN"/>
    <property type="match status" value="1"/>
</dbReference>
<sequence>MNESLRDKRGEVRVCEAKNLPCSSFSGSSRNTCCAIKIDSEEIFRTSVVEKSTDPFFAAEFQSEIPRKFRYLSFYMYEVGNKNKVLGKVSLKKEELYKYHQKEHWFPLTYQDGDTEVQGKVHVDIKLEECLKVSSDTSHRMSVRVMECSDLTIINGSCNPYAVVSVSYGKSKTKELKKTSVRKKTICPQFDDTFYFNIDKCHNHDKTSYVFDDFMAGEISISVFHDDSRVSREVLGNIFKGGFLGEVKISMKDIDFTRPHNAWYCLQAKEQSRARDQSLGSIRLRISYTADYVFPSNYYDGLRNLILKSGETKPFTSSAVFILGEIVNHVESATRENAAQPLVKLFLHHGKLLPVINALACWEMSTTMDPNILFRGNSLLTKMVDELMKLIGLPYLHDTLRGFIDQVISDPRPCEIDPCRLKEGEDLTTDMTSLYGYVHEALSIIVGSGLVCPPILRDVFCTLKSQAILKYPNNMAIRYQVVTSFIFLRFFTAAIMGPNLFDLYSETLEPCVQRTLTLISKGISGLVSQVSSKSSNLTTKEEYMTPLFEMFPPLLQTEIKMVSILLFLDIISSSTGSHVKVIEAPIILKEGYLIKRAQGRKRFGILNFKKRYFQLSNQSLSYYKNKGDKHVLYQIPIAEILAVEKLEEESFKMKYMFQVIHVRRALYIQANNCVEEKEWLDILTKVCKSNQHRLNFYHPAAFVTNHWLCCKLTDPTMPGCKPVTGGLPLDDILEDIDSDREVEKIHSLLLSAIDLLDDLQETCGSQVVYAGE</sequence>
<feature type="domain" description="PH" evidence="6">
    <location>
        <begin position="586"/>
        <end position="688"/>
    </location>
</feature>
<feature type="domain" description="C2" evidence="7">
    <location>
        <begin position="1"/>
        <end position="106"/>
    </location>
</feature>
<gene>
    <name evidence="9" type="ORF">CUNI_LOCUS5791</name>
</gene>
<keyword evidence="10" id="KW-1185">Reference proteome</keyword>
<evidence type="ECO:0000313" key="9">
    <source>
        <dbReference type="EMBL" id="CAG5120233.1"/>
    </source>
</evidence>
<reference evidence="9" key="1">
    <citation type="submission" date="2021-04" db="EMBL/GenBank/DDBJ databases">
        <authorList>
            <consortium name="Molecular Ecology Group"/>
        </authorList>
    </citation>
    <scope>NUCLEOTIDE SEQUENCE</scope>
</reference>
<evidence type="ECO:0000256" key="3">
    <source>
        <dbReference type="ARBA" id="ARBA00022771"/>
    </source>
</evidence>
<dbReference type="Gene3D" id="1.10.506.10">
    <property type="entry name" value="GTPase Activation - p120gap, domain 1"/>
    <property type="match status" value="1"/>
</dbReference>
<feature type="domain" description="C2" evidence="7">
    <location>
        <begin position="117"/>
        <end position="264"/>
    </location>
</feature>
<dbReference type="SUPFAM" id="SSF50729">
    <property type="entry name" value="PH domain-like"/>
    <property type="match status" value="1"/>
</dbReference>
<evidence type="ECO:0000256" key="2">
    <source>
        <dbReference type="ARBA" id="ARBA00022723"/>
    </source>
</evidence>
<dbReference type="Gene3D" id="2.30.29.30">
    <property type="entry name" value="Pleckstrin-homology domain (PH domain)/Phosphotyrosine-binding domain (PTB)"/>
    <property type="match status" value="1"/>
</dbReference>
<dbReference type="Gene3D" id="2.60.40.150">
    <property type="entry name" value="C2 domain"/>
    <property type="match status" value="2"/>
</dbReference>
<evidence type="ECO:0000256" key="4">
    <source>
        <dbReference type="ARBA" id="ARBA00022833"/>
    </source>
</evidence>
<dbReference type="SMART" id="SM00239">
    <property type="entry name" value="C2"/>
    <property type="match status" value="2"/>
</dbReference>
<organism evidence="9 10">
    <name type="scientific">Candidula unifasciata</name>
    <dbReference type="NCBI Taxonomy" id="100452"/>
    <lineage>
        <taxon>Eukaryota</taxon>
        <taxon>Metazoa</taxon>
        <taxon>Spiralia</taxon>
        <taxon>Lophotrochozoa</taxon>
        <taxon>Mollusca</taxon>
        <taxon>Gastropoda</taxon>
        <taxon>Heterobranchia</taxon>
        <taxon>Euthyneura</taxon>
        <taxon>Panpulmonata</taxon>
        <taxon>Eupulmonata</taxon>
        <taxon>Stylommatophora</taxon>
        <taxon>Helicina</taxon>
        <taxon>Helicoidea</taxon>
        <taxon>Geomitridae</taxon>
        <taxon>Candidula</taxon>
    </lineage>
</organism>
<dbReference type="InterPro" id="IPR001936">
    <property type="entry name" value="RasGAP_dom"/>
</dbReference>
<dbReference type="AlphaFoldDB" id="A0A8S3YTF3"/>
<dbReference type="SMART" id="SM00233">
    <property type="entry name" value="PH"/>
    <property type="match status" value="1"/>
</dbReference>
<dbReference type="InterPro" id="IPR008936">
    <property type="entry name" value="Rho_GTPase_activation_prot"/>
</dbReference>
<comment type="caution">
    <text evidence="9">The sequence shown here is derived from an EMBL/GenBank/DDBJ whole genome shotgun (WGS) entry which is preliminary data.</text>
</comment>
<dbReference type="InterPro" id="IPR039360">
    <property type="entry name" value="Ras_GTPase"/>
</dbReference>
<dbReference type="SMART" id="SM00323">
    <property type="entry name" value="RasGAP"/>
    <property type="match status" value="1"/>
</dbReference>
<keyword evidence="2" id="KW-0479">Metal-binding</keyword>
<keyword evidence="4" id="KW-0862">Zinc</keyword>
<dbReference type="GO" id="GO:0005096">
    <property type="term" value="F:GTPase activator activity"/>
    <property type="evidence" value="ECO:0007669"/>
    <property type="project" value="UniProtKB-KW"/>
</dbReference>
<dbReference type="Pfam" id="PF00168">
    <property type="entry name" value="C2"/>
    <property type="match status" value="2"/>
</dbReference>
<evidence type="ECO:0000256" key="5">
    <source>
        <dbReference type="PROSITE-ProRule" id="PRU00432"/>
    </source>
</evidence>
<dbReference type="SMART" id="SM00107">
    <property type="entry name" value="BTK"/>
    <property type="match status" value="1"/>
</dbReference>
<proteinExistence type="predicted"/>
<dbReference type="GO" id="GO:0035556">
    <property type="term" value="P:intracellular signal transduction"/>
    <property type="evidence" value="ECO:0007669"/>
    <property type="project" value="InterPro"/>
</dbReference>
<feature type="non-terminal residue" evidence="9">
    <location>
        <position position="772"/>
    </location>
</feature>
<dbReference type="InterPro" id="IPR000008">
    <property type="entry name" value="C2_dom"/>
</dbReference>
<evidence type="ECO:0000259" key="7">
    <source>
        <dbReference type="PROSITE" id="PS50004"/>
    </source>
</evidence>
<dbReference type="GO" id="GO:0008270">
    <property type="term" value="F:zinc ion binding"/>
    <property type="evidence" value="ECO:0007669"/>
    <property type="project" value="UniProtKB-KW"/>
</dbReference>
<protein>
    <recommendedName>
        <fullName evidence="11">Ras GTPase-activating protein 3</fullName>
    </recommendedName>
</protein>
<dbReference type="InterPro" id="IPR001849">
    <property type="entry name" value="PH_domain"/>
</dbReference>
<dbReference type="InterPro" id="IPR035892">
    <property type="entry name" value="C2_domain_sf"/>
</dbReference>
<feature type="domain" description="Ras-GAP" evidence="8">
    <location>
        <begin position="334"/>
        <end position="528"/>
    </location>
</feature>
<dbReference type="PROSITE" id="PS50018">
    <property type="entry name" value="RAS_GTPASE_ACTIV_2"/>
    <property type="match status" value="1"/>
</dbReference>
<dbReference type="EMBL" id="CAJHNH020000860">
    <property type="protein sequence ID" value="CAG5120233.1"/>
    <property type="molecule type" value="Genomic_DNA"/>
</dbReference>